<sequence length="400" mass="43004">MKIERWQRNLCFLWIAQTVSITGFSFAIPFAPLYLQDLGVTDPKQLRLWSGLFSSIAGLTMTIMTPFWGYLADRFGRKPMTLRASLGGAVALLGMGLVRTPEMLLLFRLIQGAFTGTITAFLTLAVAESPKERTGFVVSVMNSAVFLGTAIAPLIGGALADHFGFRLTFLISAGLLFLSFLLSVFFIHERAAPQQQMAFSFWADTKAILTIRGVASIMGMIFLYSACRNIHQPVLPLFIQDISTDPGRLGAQTGLVSSLAGVASVAAAVVMGIVIDRGRWGIGTMSAFVAALFASGLFFAQTVWQLALLYSVTAMFIGGIDPLLKVMLTRSVPQAKSGSAFGLSGSAISCGWFFGSLSGGMLAAIMGLRPVFLVIGVFLAAIAVLLTKLVRKVRREKTNE</sequence>
<dbReference type="Gene3D" id="1.20.1250.20">
    <property type="entry name" value="MFS general substrate transporter like domains"/>
    <property type="match status" value="1"/>
</dbReference>
<feature type="domain" description="Major facilitator superfamily (MFS) profile" evidence="8">
    <location>
        <begin position="1"/>
        <end position="394"/>
    </location>
</feature>
<feature type="transmembrane region" description="Helical" evidence="7">
    <location>
        <begin position="80"/>
        <end position="98"/>
    </location>
</feature>
<dbReference type="InterPro" id="IPR036259">
    <property type="entry name" value="MFS_trans_sf"/>
</dbReference>
<dbReference type="Proteomes" id="UP000030700">
    <property type="component" value="Unassembled WGS sequence"/>
</dbReference>
<organism evidence="9">
    <name type="scientific">Candidatus Moduliflexus flocculans</name>
    <dbReference type="NCBI Taxonomy" id="1499966"/>
    <lineage>
        <taxon>Bacteria</taxon>
        <taxon>Candidatus Moduliflexota</taxon>
        <taxon>Candidatus Moduliflexia</taxon>
        <taxon>Candidatus Moduliflexales</taxon>
        <taxon>Candidatus Moduliflexaceae</taxon>
    </lineage>
</organism>
<feature type="transmembrane region" description="Helical" evidence="7">
    <location>
        <begin position="282"/>
        <end position="301"/>
    </location>
</feature>
<proteinExistence type="predicted"/>
<protein>
    <submittedName>
        <fullName evidence="9">Major facilitator superfamily MFS_1</fullName>
    </submittedName>
</protein>
<feature type="transmembrane region" description="Helical" evidence="7">
    <location>
        <begin position="104"/>
        <end position="127"/>
    </location>
</feature>
<evidence type="ECO:0000256" key="2">
    <source>
        <dbReference type="ARBA" id="ARBA00022448"/>
    </source>
</evidence>
<feature type="transmembrane region" description="Helical" evidence="7">
    <location>
        <begin position="167"/>
        <end position="187"/>
    </location>
</feature>
<feature type="transmembrane region" description="Helical" evidence="7">
    <location>
        <begin position="307"/>
        <end position="328"/>
    </location>
</feature>
<dbReference type="InterPro" id="IPR020846">
    <property type="entry name" value="MFS_dom"/>
</dbReference>
<keyword evidence="10" id="KW-1185">Reference proteome</keyword>
<evidence type="ECO:0000256" key="7">
    <source>
        <dbReference type="SAM" id="Phobius"/>
    </source>
</evidence>
<keyword evidence="5 7" id="KW-1133">Transmembrane helix</keyword>
<comment type="subcellular location">
    <subcellularLocation>
        <location evidence="1">Cell membrane</location>
        <topology evidence="1">Multi-pass membrane protein</topology>
    </subcellularLocation>
</comment>
<gene>
    <name evidence="9" type="ORF">U14_04447</name>
</gene>
<dbReference type="Pfam" id="PF07690">
    <property type="entry name" value="MFS_1"/>
    <property type="match status" value="1"/>
</dbReference>
<evidence type="ECO:0000256" key="1">
    <source>
        <dbReference type="ARBA" id="ARBA00004651"/>
    </source>
</evidence>
<feature type="transmembrane region" description="Helical" evidence="7">
    <location>
        <begin position="255"/>
        <end position="275"/>
    </location>
</feature>
<evidence type="ECO:0000259" key="8">
    <source>
        <dbReference type="PROSITE" id="PS50850"/>
    </source>
</evidence>
<dbReference type="EMBL" id="DF820459">
    <property type="protein sequence ID" value="GAK53186.1"/>
    <property type="molecule type" value="Genomic_DNA"/>
</dbReference>
<dbReference type="PANTHER" id="PTHR43414">
    <property type="entry name" value="MULTIDRUG RESISTANCE PROTEIN MDTG"/>
    <property type="match status" value="1"/>
</dbReference>
<evidence type="ECO:0000256" key="5">
    <source>
        <dbReference type="ARBA" id="ARBA00022989"/>
    </source>
</evidence>
<keyword evidence="6 7" id="KW-0472">Membrane</keyword>
<keyword evidence="4 7" id="KW-0812">Transmembrane</keyword>
<dbReference type="AlphaFoldDB" id="A0A0S6W3Y5"/>
<feature type="transmembrane region" description="Helical" evidence="7">
    <location>
        <begin position="207"/>
        <end position="226"/>
    </location>
</feature>
<feature type="transmembrane region" description="Helical" evidence="7">
    <location>
        <begin position="47"/>
        <end position="68"/>
    </location>
</feature>
<accession>A0A0S6W3Y5</accession>
<dbReference type="GO" id="GO:0005886">
    <property type="term" value="C:plasma membrane"/>
    <property type="evidence" value="ECO:0007669"/>
    <property type="project" value="UniProtKB-SubCell"/>
</dbReference>
<dbReference type="PROSITE" id="PS50850">
    <property type="entry name" value="MFS"/>
    <property type="match status" value="1"/>
</dbReference>
<evidence type="ECO:0000313" key="10">
    <source>
        <dbReference type="Proteomes" id="UP000030700"/>
    </source>
</evidence>
<feature type="transmembrane region" description="Helical" evidence="7">
    <location>
        <begin position="340"/>
        <end position="365"/>
    </location>
</feature>
<dbReference type="InterPro" id="IPR011701">
    <property type="entry name" value="MFS"/>
</dbReference>
<dbReference type="STRING" id="1499966.U14_04447"/>
<keyword evidence="3" id="KW-1003">Cell membrane</keyword>
<evidence type="ECO:0000313" key="9">
    <source>
        <dbReference type="EMBL" id="GAK53186.1"/>
    </source>
</evidence>
<evidence type="ECO:0000256" key="3">
    <source>
        <dbReference type="ARBA" id="ARBA00022475"/>
    </source>
</evidence>
<dbReference type="GO" id="GO:0022857">
    <property type="term" value="F:transmembrane transporter activity"/>
    <property type="evidence" value="ECO:0007669"/>
    <property type="project" value="InterPro"/>
</dbReference>
<feature type="transmembrane region" description="Helical" evidence="7">
    <location>
        <begin position="371"/>
        <end position="390"/>
    </location>
</feature>
<dbReference type="SUPFAM" id="SSF103473">
    <property type="entry name" value="MFS general substrate transporter"/>
    <property type="match status" value="1"/>
</dbReference>
<name>A0A0S6W3Y5_9BACT</name>
<dbReference type="PANTHER" id="PTHR43414:SF6">
    <property type="entry name" value="MULTIDRUG RESISTANCE PROTEIN MDTG"/>
    <property type="match status" value="1"/>
</dbReference>
<evidence type="ECO:0000256" key="6">
    <source>
        <dbReference type="ARBA" id="ARBA00023136"/>
    </source>
</evidence>
<dbReference type="HOGENOM" id="CLU_001265_57_3_0"/>
<evidence type="ECO:0000256" key="4">
    <source>
        <dbReference type="ARBA" id="ARBA00022692"/>
    </source>
</evidence>
<reference evidence="9" key="1">
    <citation type="journal article" date="2015" name="PeerJ">
        <title>First genomic representation of candidate bacterial phylum KSB3 points to enhanced environmental sensing as a trigger of wastewater bulking.</title>
        <authorList>
            <person name="Sekiguchi Y."/>
            <person name="Ohashi A."/>
            <person name="Parks D.H."/>
            <person name="Yamauchi T."/>
            <person name="Tyson G.W."/>
            <person name="Hugenholtz P."/>
        </authorList>
    </citation>
    <scope>NUCLEOTIDE SEQUENCE [LARGE SCALE GENOMIC DNA]</scope>
</reference>
<feature type="transmembrane region" description="Helical" evidence="7">
    <location>
        <begin position="134"/>
        <end position="155"/>
    </location>
</feature>
<feature type="transmembrane region" description="Helical" evidence="7">
    <location>
        <begin position="12"/>
        <end position="35"/>
    </location>
</feature>
<keyword evidence="2" id="KW-0813">Transport</keyword>